<protein>
    <recommendedName>
        <fullName evidence="3">Thioredoxin family protein</fullName>
    </recommendedName>
</protein>
<dbReference type="Gene3D" id="3.40.30.10">
    <property type="entry name" value="Glutaredoxin"/>
    <property type="match status" value="1"/>
</dbReference>
<sequence>MSNYLSSQTLKALGQLSDDRHALSRLPKQAYQPILAQILATLGAANQDWYLLGTESCHLCHSAQAVIEQALAMTSTPLTFGVLDLADSQDESLIDALGIYIPILITQDQMMLYPFGLMDVMNLLNESAFRPF</sequence>
<dbReference type="Proteomes" id="UP000190322">
    <property type="component" value="Unassembled WGS sequence"/>
</dbReference>
<name>A0A1S9ZN25_9GAMM</name>
<accession>A0A1S9ZN25</accession>
<reference evidence="1 2" key="1">
    <citation type="submission" date="2017-02" db="EMBL/GenBank/DDBJ databases">
        <title>Draft genome sequence of Moraxella canis CCUG 8415A type strain.</title>
        <authorList>
            <person name="Engstrom-Jakobsson H."/>
            <person name="Salva-Serra F."/>
            <person name="Thorell K."/>
            <person name="Gonzales-Siles L."/>
            <person name="Karlsson R."/>
            <person name="Boulund F."/>
            <person name="Engstrand L."/>
            <person name="Moore E."/>
        </authorList>
    </citation>
    <scope>NUCLEOTIDE SEQUENCE [LARGE SCALE GENOMIC DNA]</scope>
    <source>
        <strain evidence="1 2">CCUG 8415A</strain>
    </source>
</reference>
<organism evidence="1 2">
    <name type="scientific">Moraxella canis</name>
    <dbReference type="NCBI Taxonomy" id="90239"/>
    <lineage>
        <taxon>Bacteria</taxon>
        <taxon>Pseudomonadati</taxon>
        <taxon>Pseudomonadota</taxon>
        <taxon>Gammaproteobacteria</taxon>
        <taxon>Moraxellales</taxon>
        <taxon>Moraxellaceae</taxon>
        <taxon>Moraxella</taxon>
    </lineage>
</organism>
<dbReference type="AlphaFoldDB" id="A0A1S9ZN25"/>
<gene>
    <name evidence="1" type="ORF">B0180_03790</name>
</gene>
<evidence type="ECO:0000313" key="2">
    <source>
        <dbReference type="Proteomes" id="UP000190322"/>
    </source>
</evidence>
<evidence type="ECO:0000313" key="1">
    <source>
        <dbReference type="EMBL" id="OOR84677.1"/>
    </source>
</evidence>
<dbReference type="EMBL" id="MUXT01000004">
    <property type="protein sequence ID" value="OOR84677.1"/>
    <property type="molecule type" value="Genomic_DNA"/>
</dbReference>
<dbReference type="RefSeq" id="WP_078255726.1">
    <property type="nucleotide sequence ID" value="NZ_MUXT01000004.1"/>
</dbReference>
<evidence type="ECO:0008006" key="3">
    <source>
        <dbReference type="Google" id="ProtNLM"/>
    </source>
</evidence>
<comment type="caution">
    <text evidence="1">The sequence shown here is derived from an EMBL/GenBank/DDBJ whole genome shotgun (WGS) entry which is preliminary data.</text>
</comment>
<proteinExistence type="predicted"/>
<dbReference type="InterPro" id="IPR036249">
    <property type="entry name" value="Thioredoxin-like_sf"/>
</dbReference>
<dbReference type="SUPFAM" id="SSF52833">
    <property type="entry name" value="Thioredoxin-like"/>
    <property type="match status" value="1"/>
</dbReference>